<feature type="domain" description="Pyrrolo-quinoline quinone repeat" evidence="3">
    <location>
        <begin position="345"/>
        <end position="430"/>
    </location>
</feature>
<comment type="caution">
    <text evidence="4">The sequence shown here is derived from an EMBL/GenBank/DDBJ whole genome shotgun (WGS) entry which is preliminary data.</text>
</comment>
<evidence type="ECO:0000313" key="4">
    <source>
        <dbReference type="EMBL" id="MEE1944074.1"/>
    </source>
</evidence>
<dbReference type="EMBL" id="JAZDQT010000001">
    <property type="protein sequence ID" value="MEE1944074.1"/>
    <property type="molecule type" value="Genomic_DNA"/>
</dbReference>
<organism evidence="4 5">
    <name type="scientific">Pedobacter albus</name>
    <dbReference type="NCBI Taxonomy" id="3113905"/>
    <lineage>
        <taxon>Bacteria</taxon>
        <taxon>Pseudomonadati</taxon>
        <taxon>Bacteroidota</taxon>
        <taxon>Sphingobacteriia</taxon>
        <taxon>Sphingobacteriales</taxon>
        <taxon>Sphingobacteriaceae</taxon>
        <taxon>Pedobacter</taxon>
    </lineage>
</organism>
<evidence type="ECO:0000259" key="3">
    <source>
        <dbReference type="Pfam" id="PF13360"/>
    </source>
</evidence>
<dbReference type="InterPro" id="IPR011047">
    <property type="entry name" value="Quinoprotein_ADH-like_sf"/>
</dbReference>
<dbReference type="RefSeq" id="WP_330106455.1">
    <property type="nucleotide sequence ID" value="NZ_JAZDQT010000001.1"/>
</dbReference>
<feature type="chain" id="PRO_5046119668" evidence="2">
    <location>
        <begin position="21"/>
        <end position="461"/>
    </location>
</feature>
<name>A0ABU7I3W5_9SPHI</name>
<dbReference type="SMART" id="SM00564">
    <property type="entry name" value="PQQ"/>
    <property type="match status" value="6"/>
</dbReference>
<accession>A0ABU7I3W5</accession>
<proteinExistence type="predicted"/>
<dbReference type="InterPro" id="IPR002372">
    <property type="entry name" value="PQQ_rpt_dom"/>
</dbReference>
<feature type="compositionally biased region" description="Pro residues" evidence="1">
    <location>
        <begin position="42"/>
        <end position="56"/>
    </location>
</feature>
<dbReference type="PANTHER" id="PTHR34512:SF30">
    <property type="entry name" value="OUTER MEMBRANE PROTEIN ASSEMBLY FACTOR BAMB"/>
    <property type="match status" value="1"/>
</dbReference>
<dbReference type="Pfam" id="PF13360">
    <property type="entry name" value="PQQ_2"/>
    <property type="match status" value="2"/>
</dbReference>
<feature type="domain" description="Pyrrolo-quinoline quinone repeat" evidence="3">
    <location>
        <begin position="168"/>
        <end position="303"/>
    </location>
</feature>
<feature type="signal peptide" evidence="2">
    <location>
        <begin position="1"/>
        <end position="20"/>
    </location>
</feature>
<evidence type="ECO:0000256" key="2">
    <source>
        <dbReference type="SAM" id="SignalP"/>
    </source>
</evidence>
<dbReference type="InterPro" id="IPR015943">
    <property type="entry name" value="WD40/YVTN_repeat-like_dom_sf"/>
</dbReference>
<keyword evidence="5" id="KW-1185">Reference proteome</keyword>
<dbReference type="Gene3D" id="2.130.10.10">
    <property type="entry name" value="YVTN repeat-like/Quinoprotein amine dehydrogenase"/>
    <property type="match status" value="2"/>
</dbReference>
<protein>
    <submittedName>
        <fullName evidence="4">PQQ-binding-like beta-propeller repeat protein</fullName>
    </submittedName>
</protein>
<dbReference type="InterPro" id="IPR018391">
    <property type="entry name" value="PQQ_b-propeller_rpt"/>
</dbReference>
<sequence length="461" mass="51394">MKKTVFILSMILFANLYVQAQAQQKSTTTKKTVSKKPQKPASLPPPPKPIPVPTPPQKAAASIDIAVATPMPAPPTPMAAKDDKLNPYSNNKILTADDIVTTQVTFKVNTADKLHQDALLIYGNNGTVVSFDLVSKKTNWTYKESNIDNNSANRFTVENATAYIPFVDGSIIALNLNTGKAYWKAKIGFNRDKMLLRRQTALTHGDLLYVAARNSNFYALNKVNGEMIWNYKLPYEYNIYPPILSNDEIFINNAPYVYKFDAQVGKAIWQRNFGKAMYAKMVTDGQRIYACNESSTLFAIDPSGQSTIDWQFNLADNQYGVDENIIVKQGTIYLAGKGGPSSKTTSVYALKASDGQQLWKTDFPAEKIETIDWIDEKIIGYLKDQLFVLDAKTGKELFKTNPTEKPISNIVFTDAQTLLYVSKNGVVTYNLGNKQLSLSPVAALKIEKTDNQTYIQRLKAN</sequence>
<evidence type="ECO:0000256" key="1">
    <source>
        <dbReference type="SAM" id="MobiDB-lite"/>
    </source>
</evidence>
<gene>
    <name evidence="4" type="ORF">VRU48_03075</name>
</gene>
<dbReference type="SUPFAM" id="SSF50998">
    <property type="entry name" value="Quinoprotein alcohol dehydrogenase-like"/>
    <property type="match status" value="2"/>
</dbReference>
<reference evidence="4 5" key="1">
    <citation type="submission" date="2024-01" db="EMBL/GenBank/DDBJ databases">
        <title>Pedobacter sp. nov., isolated from fresh soil.</title>
        <authorList>
            <person name="Le N.T.T."/>
        </authorList>
    </citation>
    <scope>NUCLEOTIDE SEQUENCE [LARGE SCALE GENOMIC DNA]</scope>
    <source>
        <strain evidence="4 5">KR3-3</strain>
    </source>
</reference>
<feature type="region of interest" description="Disordered" evidence="1">
    <location>
        <begin position="26"/>
        <end position="57"/>
    </location>
</feature>
<dbReference type="Proteomes" id="UP001336835">
    <property type="component" value="Unassembled WGS sequence"/>
</dbReference>
<keyword evidence="2" id="KW-0732">Signal</keyword>
<evidence type="ECO:0000313" key="5">
    <source>
        <dbReference type="Proteomes" id="UP001336835"/>
    </source>
</evidence>
<dbReference type="PANTHER" id="PTHR34512">
    <property type="entry name" value="CELL SURFACE PROTEIN"/>
    <property type="match status" value="1"/>
</dbReference>